<dbReference type="AlphaFoldDB" id="A0A074UAS7"/>
<dbReference type="STRING" id="1185766.SAMN05216224_10560"/>
<dbReference type="Proteomes" id="UP000027725">
    <property type="component" value="Unassembled WGS sequence"/>
</dbReference>
<evidence type="ECO:0000313" key="3">
    <source>
        <dbReference type="Proteomes" id="UP000027725"/>
    </source>
</evidence>
<accession>A0A074UAS7</accession>
<feature type="region of interest" description="Disordered" evidence="1">
    <location>
        <begin position="60"/>
        <end position="90"/>
    </location>
</feature>
<keyword evidence="3" id="KW-1185">Reference proteome</keyword>
<name>A0A074UAS7_9RHOB</name>
<evidence type="ECO:0000313" key="2">
    <source>
        <dbReference type="EMBL" id="KEP71782.1"/>
    </source>
</evidence>
<dbReference type="RefSeq" id="WP_038061396.1">
    <property type="nucleotide sequence ID" value="NZ_JHEH01000001.1"/>
</dbReference>
<proteinExistence type="predicted"/>
<organism evidence="2 3">
    <name type="scientific">Thioclava dalianensis</name>
    <dbReference type="NCBI Taxonomy" id="1185766"/>
    <lineage>
        <taxon>Bacteria</taxon>
        <taxon>Pseudomonadati</taxon>
        <taxon>Pseudomonadota</taxon>
        <taxon>Alphaproteobacteria</taxon>
        <taxon>Rhodobacterales</taxon>
        <taxon>Paracoccaceae</taxon>
        <taxon>Thioclava</taxon>
    </lineage>
</organism>
<gene>
    <name evidence="2" type="ORF">DL1_01630</name>
</gene>
<comment type="caution">
    <text evidence="2">The sequence shown here is derived from an EMBL/GenBank/DDBJ whole genome shotgun (WGS) entry which is preliminary data.</text>
</comment>
<protein>
    <submittedName>
        <fullName evidence="2">Uncharacterized protein</fullName>
    </submittedName>
</protein>
<evidence type="ECO:0000256" key="1">
    <source>
        <dbReference type="SAM" id="MobiDB-lite"/>
    </source>
</evidence>
<dbReference type="eggNOG" id="ENOG50318RW">
    <property type="taxonomic scope" value="Bacteria"/>
</dbReference>
<reference evidence="2 3" key="1">
    <citation type="submission" date="2014-03" db="EMBL/GenBank/DDBJ databases">
        <title>The draft genome sequence of Thioclava dalianensis DLFJ1-1.</title>
        <authorList>
            <person name="Lai Q."/>
            <person name="Shao Z."/>
        </authorList>
    </citation>
    <scope>NUCLEOTIDE SEQUENCE [LARGE SCALE GENOMIC DNA]</scope>
    <source>
        <strain evidence="2 3">DLFJ1-1</strain>
    </source>
</reference>
<sequence length="111" mass="12152">MRLLSILYSSLNMTVLVTSGLLYLHDPQAWWARVDRVRGVLEAALIAEAENRIRADRGEAVAPAADTRTARSAQPRAQVPQGIAPPRHFNGKPVAEARFVEARPSLSPPTD</sequence>
<dbReference type="EMBL" id="JHEH01000001">
    <property type="protein sequence ID" value="KEP71782.1"/>
    <property type="molecule type" value="Genomic_DNA"/>
</dbReference>